<proteinExistence type="predicted"/>
<evidence type="ECO:0000313" key="2">
    <source>
        <dbReference type="EMBL" id="KAJ8994137.1"/>
    </source>
</evidence>
<accession>A0AAN6F276</accession>
<evidence type="ECO:0000313" key="3">
    <source>
        <dbReference type="Proteomes" id="UP001161757"/>
    </source>
</evidence>
<feature type="chain" id="PRO_5042817624" evidence="1">
    <location>
        <begin position="27"/>
        <end position="130"/>
    </location>
</feature>
<gene>
    <name evidence="2" type="ORF">HRR80_002632</name>
</gene>
<reference evidence="2" key="1">
    <citation type="submission" date="2023-01" db="EMBL/GenBank/DDBJ databases">
        <title>Exophiala dermititidis isolated from Cystic Fibrosis Patient.</title>
        <authorList>
            <person name="Kurbessoian T."/>
            <person name="Crocker A."/>
            <person name="Murante D."/>
            <person name="Hogan D.A."/>
            <person name="Stajich J.E."/>
        </authorList>
    </citation>
    <scope>NUCLEOTIDE SEQUENCE</scope>
    <source>
        <strain evidence="2">Ex8</strain>
    </source>
</reference>
<organism evidence="2 3">
    <name type="scientific">Exophiala dermatitidis</name>
    <name type="common">Black yeast-like fungus</name>
    <name type="synonym">Wangiella dermatitidis</name>
    <dbReference type="NCBI Taxonomy" id="5970"/>
    <lineage>
        <taxon>Eukaryota</taxon>
        <taxon>Fungi</taxon>
        <taxon>Dikarya</taxon>
        <taxon>Ascomycota</taxon>
        <taxon>Pezizomycotina</taxon>
        <taxon>Eurotiomycetes</taxon>
        <taxon>Chaetothyriomycetidae</taxon>
        <taxon>Chaetothyriales</taxon>
        <taxon>Herpotrichiellaceae</taxon>
        <taxon>Exophiala</taxon>
    </lineage>
</organism>
<dbReference type="Proteomes" id="UP001161757">
    <property type="component" value="Unassembled WGS sequence"/>
</dbReference>
<dbReference type="EMBL" id="JAJGCB010000003">
    <property type="protein sequence ID" value="KAJ8994137.1"/>
    <property type="molecule type" value="Genomic_DNA"/>
</dbReference>
<name>A0AAN6F276_EXODE</name>
<feature type="signal peptide" evidence="1">
    <location>
        <begin position="1"/>
        <end position="26"/>
    </location>
</feature>
<protein>
    <submittedName>
        <fullName evidence="2">Uncharacterized protein</fullName>
    </submittedName>
</protein>
<dbReference type="AlphaFoldDB" id="A0AAN6F276"/>
<sequence>MKIKTIVFMPEILLDAILLAAQASLAWLSYNNRCRTIFPSHRKKTSEQTESLFLRPPNLITPSLLAEDIPGLRLYLDGVWYDRTLVWAVRYYYVVEDQHTWGPGRRWRQDVFLLEDGKLNKLKKSFRQTF</sequence>
<keyword evidence="1" id="KW-0732">Signal</keyword>
<comment type="caution">
    <text evidence="2">The sequence shown here is derived from an EMBL/GenBank/DDBJ whole genome shotgun (WGS) entry which is preliminary data.</text>
</comment>
<evidence type="ECO:0000256" key="1">
    <source>
        <dbReference type="SAM" id="SignalP"/>
    </source>
</evidence>